<comment type="caution">
    <text evidence="2">The sequence shown here is derived from an EMBL/GenBank/DDBJ whole genome shotgun (WGS) entry which is preliminary data.</text>
</comment>
<evidence type="ECO:0000313" key="4">
    <source>
        <dbReference type="Proteomes" id="UP001642409"/>
    </source>
</evidence>
<keyword evidence="1" id="KW-0175">Coiled coil</keyword>
<reference evidence="2" key="1">
    <citation type="submission" date="2023-06" db="EMBL/GenBank/DDBJ databases">
        <authorList>
            <person name="Kurt Z."/>
        </authorList>
    </citation>
    <scope>NUCLEOTIDE SEQUENCE</scope>
</reference>
<dbReference type="AlphaFoldDB" id="A0AA86TZH7"/>
<dbReference type="EMBL" id="CATOUU010000564">
    <property type="protein sequence ID" value="CAI9934361.1"/>
    <property type="molecule type" value="Genomic_DNA"/>
</dbReference>
<keyword evidence="4" id="KW-1185">Reference proteome</keyword>
<organism evidence="2">
    <name type="scientific">Hexamita inflata</name>
    <dbReference type="NCBI Taxonomy" id="28002"/>
    <lineage>
        <taxon>Eukaryota</taxon>
        <taxon>Metamonada</taxon>
        <taxon>Diplomonadida</taxon>
        <taxon>Hexamitidae</taxon>
        <taxon>Hexamitinae</taxon>
        <taxon>Hexamita</taxon>
    </lineage>
</organism>
<evidence type="ECO:0000313" key="3">
    <source>
        <dbReference type="EMBL" id="CAL6021299.1"/>
    </source>
</evidence>
<proteinExistence type="predicted"/>
<gene>
    <name evidence="2" type="ORF">HINF_LOCUS22006</name>
    <name evidence="3" type="ORF">HINF_LOCUS28104</name>
</gene>
<evidence type="ECO:0000256" key="1">
    <source>
        <dbReference type="SAM" id="Coils"/>
    </source>
</evidence>
<name>A0AA86TZH7_9EUKA</name>
<feature type="coiled-coil region" evidence="1">
    <location>
        <begin position="1013"/>
        <end position="1044"/>
    </location>
</feature>
<evidence type="ECO:0000313" key="2">
    <source>
        <dbReference type="EMBL" id="CAI9934361.1"/>
    </source>
</evidence>
<reference evidence="3 4" key="2">
    <citation type="submission" date="2024-07" db="EMBL/GenBank/DDBJ databases">
        <authorList>
            <person name="Akdeniz Z."/>
        </authorList>
    </citation>
    <scope>NUCLEOTIDE SEQUENCE [LARGE SCALE GENOMIC DNA]</scope>
</reference>
<protein>
    <submittedName>
        <fullName evidence="2">Uncharacterized protein</fullName>
    </submittedName>
</protein>
<dbReference type="EMBL" id="CAXDID020000088">
    <property type="protein sequence ID" value="CAL6021299.1"/>
    <property type="molecule type" value="Genomic_DNA"/>
</dbReference>
<sequence>MTNQSPQTFKFNFNTPIKMDTSFMQNKLFGQEDEPKQNLQFSSSTKGDEIYTENIQIKQNDQKQIEKNNESILLQLMGINTPEIKQINPQMLMNVHKLLPDLSLYLQIGLKTIAILDSQMNILSETSIFGENANGIQGDILKQNAQQYCVLIHRGIIYIQMFNDIYHILNGTLKHLCQIPALNGINSVQFYGFSPLRGQIFTTDNQLYILNKEQIYIFNNGKFKYVGDYFLNYRANQQHHDYFCQFGNNVFCLKLNQVFRIRSNLQFTTILRTKCDFEILCVQGGIILISLLQTNEIIAINMLTDGIKNFSDVYGEQKALEIARRINSSRVTYQISKCLNSLQLLPTEIQQLFSFGECGLQLRVELQKQIFGEEFPEKCRVEFEKYMKSQMTEAYIHETIQLIKPVREDWKALEEKYTGMAEVEEKEKYLHDCQLLNVMKLAPNLDVYMAVEDGFIHIIDKDRKILHQIKVDYDYYVGKQFSNPDQKKFQSLVNNFVNNITFHDGSMYVQAFNKVFRIHNMKTELVACLPYLNLDYFKAYPQSVGSDSQYLVVHGHLQRQYILNNSKFKFNKYSSLQCFNFYGHCCSWDEISQCIIFSKFDQELVYDDDHVFDTKSVSKISFCSSGILIMNSEESEIVYVFNIVTQQIEVLHYDNRFSKNNIYNNVELGVAGLQLKKEIIAELFGEEAIYKIQEAYENFYKIQTTQYPELENELNSFIALVKEFPEHNTKTELSCHEISKPVDERSILQKCQLMNVVKLKSDYNIYLAIEDNNMYVFDDQRRIYGQYQVDYDMYAGIYDAKYSQNEHRVSYASQYNAYICNGEIYVRRYDSLYKVLNKQLLYIANIPYIIDHNEVLESVLLSYKNKLYAFSSNGIIYVLTNCNNSYSFCPANDQTMIQKQYQFCDKFLIFDRKTYQMSVQDCQNYVNKIGEYRLELVVNHGGILILKTNVTQTQKIFYFINLVSGQIVTLDNEIELDEIELLDSIETGGCGLQIYNEVINEIFGKQPGDTSIQEQANEEYKSYLTNLEQNSQNWNAQINQLLSMDLMLNYFTDQKTDEFEQINNSFAMVQEKVLTKLNYIKEKVTEVTNKFSRMFASFTENNRTESTQ</sequence>
<accession>A0AA86TZH7</accession>
<dbReference type="Proteomes" id="UP001642409">
    <property type="component" value="Unassembled WGS sequence"/>
</dbReference>